<dbReference type="PANTHER" id="PTHR21666:SF268">
    <property type="entry name" value="PEPTIDASE M23 DOMAIN-CONTAINING PROTEIN"/>
    <property type="match status" value="1"/>
</dbReference>
<dbReference type="CDD" id="cd12797">
    <property type="entry name" value="M23_peptidase"/>
    <property type="match status" value="1"/>
</dbReference>
<evidence type="ECO:0000313" key="4">
    <source>
        <dbReference type="Proteomes" id="UP001484239"/>
    </source>
</evidence>
<dbReference type="Gene3D" id="2.30.30.40">
    <property type="entry name" value="SH3 Domains"/>
    <property type="match status" value="2"/>
</dbReference>
<dbReference type="Proteomes" id="UP001484239">
    <property type="component" value="Unassembled WGS sequence"/>
</dbReference>
<keyword evidence="4" id="KW-1185">Reference proteome</keyword>
<feature type="domain" description="SH3b" evidence="2">
    <location>
        <begin position="341"/>
        <end position="403"/>
    </location>
</feature>
<proteinExistence type="predicted"/>
<comment type="caution">
    <text evidence="3">The sequence shown here is derived from an EMBL/GenBank/DDBJ whole genome shotgun (WGS) entry which is preliminary data.</text>
</comment>
<keyword evidence="1" id="KW-0812">Transmembrane</keyword>
<reference evidence="3 4" key="1">
    <citation type="submission" date="2024-02" db="EMBL/GenBank/DDBJ databases">
        <title>A novel Gemmatimonadota bacterium.</title>
        <authorList>
            <person name="Du Z.-J."/>
            <person name="Ye Y.-Q."/>
        </authorList>
    </citation>
    <scope>NUCLEOTIDE SEQUENCE [LARGE SCALE GENOMIC DNA]</scope>
    <source>
        <strain evidence="3 4">DH-20</strain>
    </source>
</reference>
<dbReference type="PANTHER" id="PTHR21666">
    <property type="entry name" value="PEPTIDASE-RELATED"/>
    <property type="match status" value="1"/>
</dbReference>
<sequence>MDADESPFHPAPTPPRRGLWVLVGLALAIAAAVWLFGREEIEQIRDSWRAETPHEEYLKALHDAGLAGTALTQAWIREAAAAVESPRAVELPFQEETFIAADAPEAVGYRFAVTRGQRIHLALEIDADEAPRVFLDLFRVPEDPADPLRPVTEFERGTEGVLSYEPTRSGEYVVRLQPELLREGRFRLTLEATPALAFPVEGRDSRAILSFFGADRDAGRRVHHGVDIFAPRGTPVLASAAGRVGRVEVTNLGGKVVWLRDHRGRNLYYAHLDSQYVRSGAEVEEGDTLGFVGNTGNARTTPPHLHYGIYIRGEGPVDPYPFLVEPRGRLVALDADLERLGTWGRAMNDGMRLRATPGVSGAVLQELDRHTAVRIVGAAGSWYRVRLPDGASGYLSARLVDDLSAPVSETVPATALEALSRPEASAPVVQRVAAGAALPVLGRFEDYLFVREPAGRTAWIRADDLG</sequence>
<dbReference type="Pfam" id="PF08239">
    <property type="entry name" value="SH3_3"/>
    <property type="match status" value="1"/>
</dbReference>
<keyword evidence="1" id="KW-0472">Membrane</keyword>
<dbReference type="InterPro" id="IPR050570">
    <property type="entry name" value="Cell_wall_metabolism_enzyme"/>
</dbReference>
<dbReference type="Pfam" id="PF01551">
    <property type="entry name" value="Peptidase_M23"/>
    <property type="match status" value="1"/>
</dbReference>
<dbReference type="RefSeq" id="WP_405275526.1">
    <property type="nucleotide sequence ID" value="NZ_JBBHLI010000002.1"/>
</dbReference>
<keyword evidence="1" id="KW-1133">Transmembrane helix</keyword>
<feature type="domain" description="SH3b" evidence="2">
    <location>
        <begin position="406"/>
        <end position="463"/>
    </location>
</feature>
<dbReference type="InterPro" id="IPR016047">
    <property type="entry name" value="M23ase_b-sheet_dom"/>
</dbReference>
<name>A0ABU9E5W1_9BACT</name>
<protein>
    <submittedName>
        <fullName evidence="3">M23 family metallopeptidase</fullName>
    </submittedName>
</protein>
<dbReference type="InterPro" id="IPR011055">
    <property type="entry name" value="Dup_hybrid_motif"/>
</dbReference>
<feature type="transmembrane region" description="Helical" evidence="1">
    <location>
        <begin position="18"/>
        <end position="37"/>
    </location>
</feature>
<evidence type="ECO:0000313" key="3">
    <source>
        <dbReference type="EMBL" id="MEK9500129.1"/>
    </source>
</evidence>
<dbReference type="SUPFAM" id="SSF51261">
    <property type="entry name" value="Duplicated hybrid motif"/>
    <property type="match status" value="1"/>
</dbReference>
<dbReference type="Gene3D" id="2.70.70.10">
    <property type="entry name" value="Glucose Permease (Domain IIA)"/>
    <property type="match status" value="1"/>
</dbReference>
<evidence type="ECO:0000259" key="2">
    <source>
        <dbReference type="SMART" id="SM00287"/>
    </source>
</evidence>
<dbReference type="SMART" id="SM00287">
    <property type="entry name" value="SH3b"/>
    <property type="match status" value="2"/>
</dbReference>
<evidence type="ECO:0000256" key="1">
    <source>
        <dbReference type="SAM" id="Phobius"/>
    </source>
</evidence>
<dbReference type="EMBL" id="JBBHLI010000002">
    <property type="protein sequence ID" value="MEK9500129.1"/>
    <property type="molecule type" value="Genomic_DNA"/>
</dbReference>
<organism evidence="3 4">
    <name type="scientific">Gaopeijia maritima</name>
    <dbReference type="NCBI Taxonomy" id="3119007"/>
    <lineage>
        <taxon>Bacteria</taxon>
        <taxon>Pseudomonadati</taxon>
        <taxon>Gemmatimonadota</taxon>
        <taxon>Longimicrobiia</taxon>
        <taxon>Gaopeijiales</taxon>
        <taxon>Gaopeijiaceae</taxon>
        <taxon>Gaopeijia</taxon>
    </lineage>
</organism>
<dbReference type="InterPro" id="IPR003646">
    <property type="entry name" value="SH3-like_bac-type"/>
</dbReference>
<accession>A0ABU9E5W1</accession>
<gene>
    <name evidence="3" type="ORF">WI372_03995</name>
</gene>